<keyword evidence="6 7" id="KW-0472">Membrane</keyword>
<evidence type="ECO:0000256" key="2">
    <source>
        <dbReference type="ARBA" id="ARBA00022475"/>
    </source>
</evidence>
<comment type="caution">
    <text evidence="8">The sequence shown here is derived from an EMBL/GenBank/DDBJ whole genome shotgun (WGS) entry which is preliminary data.</text>
</comment>
<dbReference type="PANTHER" id="PTHR30589">
    <property type="entry name" value="PROLIPOPROTEIN DIACYLGLYCERYL TRANSFERASE"/>
    <property type="match status" value="1"/>
</dbReference>
<evidence type="ECO:0000256" key="5">
    <source>
        <dbReference type="ARBA" id="ARBA00022989"/>
    </source>
</evidence>
<comment type="catalytic activity">
    <reaction evidence="7">
        <text>L-cysteinyl-[prolipoprotein] + a 1,2-diacyl-sn-glycero-3-phospho-(1'-sn-glycerol) = an S-1,2-diacyl-sn-glyceryl-L-cysteinyl-[prolipoprotein] + sn-glycerol 1-phosphate + H(+)</text>
        <dbReference type="Rhea" id="RHEA:56712"/>
        <dbReference type="Rhea" id="RHEA-COMP:14679"/>
        <dbReference type="Rhea" id="RHEA-COMP:14680"/>
        <dbReference type="ChEBI" id="CHEBI:15378"/>
        <dbReference type="ChEBI" id="CHEBI:29950"/>
        <dbReference type="ChEBI" id="CHEBI:57685"/>
        <dbReference type="ChEBI" id="CHEBI:64716"/>
        <dbReference type="ChEBI" id="CHEBI:140658"/>
        <dbReference type="EC" id="2.5.1.145"/>
    </reaction>
</comment>
<evidence type="ECO:0000256" key="4">
    <source>
        <dbReference type="ARBA" id="ARBA00022692"/>
    </source>
</evidence>
<dbReference type="NCBIfam" id="TIGR00544">
    <property type="entry name" value="lgt"/>
    <property type="match status" value="1"/>
</dbReference>
<keyword evidence="3 7" id="KW-0808">Transferase</keyword>
<evidence type="ECO:0000256" key="1">
    <source>
        <dbReference type="ARBA" id="ARBA00007150"/>
    </source>
</evidence>
<feature type="transmembrane region" description="Helical" evidence="7">
    <location>
        <begin position="99"/>
        <end position="117"/>
    </location>
</feature>
<keyword evidence="5 7" id="KW-1133">Transmembrane helix</keyword>
<feature type="binding site" evidence="7">
    <location>
        <position position="142"/>
    </location>
    <ligand>
        <name>a 1,2-diacyl-sn-glycero-3-phospho-(1'-sn-glycerol)</name>
        <dbReference type="ChEBI" id="CHEBI:64716"/>
    </ligand>
</feature>
<dbReference type="AlphaFoldDB" id="A0A7W4IU39"/>
<dbReference type="HAMAP" id="MF_01147">
    <property type="entry name" value="Lgt"/>
    <property type="match status" value="1"/>
</dbReference>
<evidence type="ECO:0000313" key="8">
    <source>
        <dbReference type="EMBL" id="MBB2169081.1"/>
    </source>
</evidence>
<gene>
    <name evidence="7" type="primary">lgt</name>
    <name evidence="8" type="ORF">HLH36_12045</name>
</gene>
<reference evidence="8 9" key="1">
    <citation type="submission" date="2020-04" db="EMBL/GenBank/DDBJ databases">
        <title>Description of novel Gluconacetobacter.</title>
        <authorList>
            <person name="Sombolestani A."/>
        </authorList>
    </citation>
    <scope>NUCLEOTIDE SEQUENCE [LARGE SCALE GENOMIC DNA]</scope>
    <source>
        <strain evidence="8 9">LMG 27801</strain>
    </source>
</reference>
<dbReference type="PROSITE" id="PS01311">
    <property type="entry name" value="LGT"/>
    <property type="match status" value="1"/>
</dbReference>
<protein>
    <recommendedName>
        <fullName evidence="7">Phosphatidylglycerol--prolipoprotein diacylglyceryl transferase</fullName>
        <ecNumber evidence="7">2.5.1.145</ecNumber>
    </recommendedName>
</protein>
<evidence type="ECO:0000256" key="3">
    <source>
        <dbReference type="ARBA" id="ARBA00022679"/>
    </source>
</evidence>
<keyword evidence="9" id="KW-1185">Reference proteome</keyword>
<dbReference type="Proteomes" id="UP000559860">
    <property type="component" value="Unassembled WGS sequence"/>
</dbReference>
<evidence type="ECO:0000313" key="9">
    <source>
        <dbReference type="Proteomes" id="UP000559860"/>
    </source>
</evidence>
<dbReference type="EMBL" id="JABEQD010000008">
    <property type="protein sequence ID" value="MBB2169081.1"/>
    <property type="molecule type" value="Genomic_DNA"/>
</dbReference>
<organism evidence="8 9">
    <name type="scientific">Gluconacetobacter aggeris</name>
    <dbReference type="NCBI Taxonomy" id="1286186"/>
    <lineage>
        <taxon>Bacteria</taxon>
        <taxon>Pseudomonadati</taxon>
        <taxon>Pseudomonadota</taxon>
        <taxon>Alphaproteobacteria</taxon>
        <taxon>Acetobacterales</taxon>
        <taxon>Acetobacteraceae</taxon>
        <taxon>Gluconacetobacter</taxon>
    </lineage>
</organism>
<comment type="subcellular location">
    <subcellularLocation>
        <location evidence="7">Cell membrane</location>
        <topology evidence="7">Multi-pass membrane protein</topology>
    </subcellularLocation>
</comment>
<dbReference type="GO" id="GO:0042158">
    <property type="term" value="P:lipoprotein biosynthetic process"/>
    <property type="evidence" value="ECO:0007669"/>
    <property type="project" value="UniProtKB-UniRule"/>
</dbReference>
<dbReference type="GO" id="GO:0008961">
    <property type="term" value="F:phosphatidylglycerol-prolipoprotein diacylglyceryl transferase activity"/>
    <property type="evidence" value="ECO:0007669"/>
    <property type="project" value="UniProtKB-UniRule"/>
</dbReference>
<comment type="similarity">
    <text evidence="1 7">Belongs to the Lgt family.</text>
</comment>
<name>A0A7W4IU39_9PROT</name>
<dbReference type="UniPathway" id="UPA00664"/>
<keyword evidence="4 7" id="KW-0812">Transmembrane</keyword>
<evidence type="ECO:0000256" key="6">
    <source>
        <dbReference type="ARBA" id="ARBA00023136"/>
    </source>
</evidence>
<dbReference type="EC" id="2.5.1.145" evidence="7"/>
<keyword evidence="8" id="KW-0449">Lipoprotein</keyword>
<feature type="transmembrane region" description="Helical" evidence="7">
    <location>
        <begin position="20"/>
        <end position="39"/>
    </location>
</feature>
<dbReference type="RefSeq" id="WP_182986613.1">
    <property type="nucleotide sequence ID" value="NZ_JABEQD010000008.1"/>
</dbReference>
<dbReference type="GO" id="GO:0005886">
    <property type="term" value="C:plasma membrane"/>
    <property type="evidence" value="ECO:0007669"/>
    <property type="project" value="UniProtKB-SubCell"/>
</dbReference>
<feature type="transmembrane region" description="Helical" evidence="7">
    <location>
        <begin position="59"/>
        <end position="79"/>
    </location>
</feature>
<comment type="pathway">
    <text evidence="7">Protein modification; lipoprotein biosynthesis (diacylglyceryl transfer).</text>
</comment>
<evidence type="ECO:0000256" key="7">
    <source>
        <dbReference type="HAMAP-Rule" id="MF_01147"/>
    </source>
</evidence>
<keyword evidence="2 7" id="KW-1003">Cell membrane</keyword>
<feature type="transmembrane region" description="Helical" evidence="7">
    <location>
        <begin position="234"/>
        <end position="258"/>
    </location>
</feature>
<dbReference type="Pfam" id="PF01790">
    <property type="entry name" value="LGT"/>
    <property type="match status" value="1"/>
</dbReference>
<proteinExistence type="inferred from homology"/>
<dbReference type="InterPro" id="IPR001640">
    <property type="entry name" value="Lgt"/>
</dbReference>
<dbReference type="PANTHER" id="PTHR30589:SF0">
    <property type="entry name" value="PHOSPHATIDYLGLYCEROL--PROLIPOPROTEIN DIACYLGLYCERYL TRANSFERASE"/>
    <property type="match status" value="1"/>
</dbReference>
<accession>A0A7W4IU39</accession>
<sequence length="284" mass="31168">MLPVLIFPQFDPVMVHVGPLAIRWYAMAYITALVVGWRLVRRLVTLTPQAGTPEQVDDFLTWATLGVVLGGRLGYILFYQPQLYLEHPLAALQVWHGGMSFHGGALGVVLALALFAWRNGLSFLAFSDRVTIVVPMGLGLGRVANFINGELWGRAAPADLPWAMVFPQAGPEPRHPSELYEALLEGAVLFTIMWLVARSERIRERPGFLAGLFLFGYAVARSFCEFFREPDAFIGFLPFGTTMGQILCIPMAIAGAGLMAQAMMRPPRPVLMPAAIGTEGAERP</sequence>
<feature type="transmembrane region" description="Helical" evidence="7">
    <location>
        <begin position="208"/>
        <end position="228"/>
    </location>
</feature>
<comment type="function">
    <text evidence="7">Catalyzes the transfer of the diacylglyceryl group from phosphatidylglycerol to the sulfhydryl group of the N-terminal cysteine of a prolipoprotein, the first step in the formation of mature lipoproteins.</text>
</comment>